<keyword evidence="8 15" id="KW-0408">Iron</keyword>
<dbReference type="SUPFAM" id="SSF48113">
    <property type="entry name" value="Heme-dependent peroxidases"/>
    <property type="match status" value="1"/>
</dbReference>
<feature type="binding site" evidence="14">
    <location>
        <position position="164"/>
    </location>
    <ligand>
        <name>substrate</name>
    </ligand>
</feature>
<feature type="disulfide bond" evidence="17">
    <location>
        <begin position="201"/>
        <end position="233"/>
    </location>
</feature>
<feature type="binding site" evidence="15">
    <location>
        <position position="74"/>
    </location>
    <ligand>
        <name>Ca(2+)</name>
        <dbReference type="ChEBI" id="CHEBI:29108"/>
        <label>1</label>
    </ligand>
</feature>
<comment type="similarity">
    <text evidence="2">Belongs to the peroxidase family. Ascorbate peroxidase subfamily.</text>
</comment>
<comment type="similarity">
    <text evidence="18">Belongs to the peroxidase family. Classical plant (class III) peroxidase subfamily.</text>
</comment>
<evidence type="ECO:0000256" key="2">
    <source>
        <dbReference type="ARBA" id="ARBA00006873"/>
    </source>
</evidence>
<evidence type="ECO:0000256" key="11">
    <source>
        <dbReference type="ARBA" id="ARBA00023283"/>
    </source>
</evidence>
<dbReference type="Proteomes" id="UP000515123">
    <property type="component" value="Linkage group 16"/>
</dbReference>
<feature type="disulfide bond" evidence="17">
    <location>
        <begin position="70"/>
        <end position="75"/>
    </location>
</feature>
<dbReference type="InterPro" id="IPR000823">
    <property type="entry name" value="Peroxidase_pln"/>
</dbReference>
<dbReference type="PRINTS" id="PR00458">
    <property type="entry name" value="PEROXIDASE"/>
</dbReference>
<evidence type="ECO:0000313" key="20">
    <source>
        <dbReference type="Proteomes" id="UP000515123"/>
    </source>
</evidence>
<accession>A0A6P5GH19</accession>
<evidence type="ECO:0000256" key="9">
    <source>
        <dbReference type="ARBA" id="ARBA00023157"/>
    </source>
</evidence>
<feature type="binding site" evidence="15">
    <location>
        <position position="246"/>
    </location>
    <ligand>
        <name>Ca(2+)</name>
        <dbReference type="ChEBI" id="CHEBI:29108"/>
        <label>2</label>
    </ligand>
</feature>
<dbReference type="GO" id="GO:0020037">
    <property type="term" value="F:heme binding"/>
    <property type="evidence" value="ECO:0007669"/>
    <property type="project" value="UniProtKB-UniRule"/>
</dbReference>
<dbReference type="PRINTS" id="PR00461">
    <property type="entry name" value="PLPEROXIDASE"/>
</dbReference>
<dbReference type="Gene3D" id="1.10.420.10">
    <property type="entry name" value="Peroxidase, domain 2"/>
    <property type="match status" value="1"/>
</dbReference>
<evidence type="ECO:0000256" key="14">
    <source>
        <dbReference type="PIRSR" id="PIRSR600823-2"/>
    </source>
</evidence>
<feature type="chain" id="PRO_5044518744" description="Peroxidase" evidence="18">
    <location>
        <begin position="27"/>
        <end position="332"/>
    </location>
</feature>
<dbReference type="Gramene" id="Aco026779.1.mrna1">
    <property type="protein sequence ID" value="Aco026779.1.mrna1"/>
    <property type="gene ID" value="Aco026779.1.path1"/>
</dbReference>
<keyword evidence="11" id="KW-0873">Pyrrolidone carboxylic acid</keyword>
<comment type="cofactor">
    <cofactor evidence="15 18">
        <name>heme b</name>
        <dbReference type="ChEBI" id="CHEBI:60344"/>
    </cofactor>
    <text evidence="15 18">Binds 1 heme b (iron(II)-protoporphyrin IX) group per subunit.</text>
</comment>
<dbReference type="RefSeq" id="XP_020105297.1">
    <property type="nucleotide sequence ID" value="XM_020249708.1"/>
</dbReference>
<dbReference type="PROSITE" id="PS00435">
    <property type="entry name" value="PEROXIDASE_1"/>
    <property type="match status" value="1"/>
</dbReference>
<feature type="binding site" evidence="15">
    <location>
        <position position="69"/>
    </location>
    <ligand>
        <name>Ca(2+)</name>
        <dbReference type="ChEBI" id="CHEBI:29108"/>
        <label>1</label>
    </ligand>
</feature>
<feature type="binding site" evidence="15">
    <location>
        <position position="254"/>
    </location>
    <ligand>
        <name>Ca(2+)</name>
        <dbReference type="ChEBI" id="CHEBI:29108"/>
        <label>2</label>
    </ligand>
</feature>
<name>A0A6P5GH19_ANACO</name>
<evidence type="ECO:0000256" key="5">
    <source>
        <dbReference type="ARBA" id="ARBA00022723"/>
    </source>
</evidence>
<dbReference type="PROSITE" id="PS50873">
    <property type="entry name" value="PEROXIDASE_4"/>
    <property type="match status" value="1"/>
</dbReference>
<dbReference type="GO" id="GO:0042744">
    <property type="term" value="P:hydrogen peroxide catabolic process"/>
    <property type="evidence" value="ECO:0007669"/>
    <property type="project" value="UniProtKB-KW"/>
</dbReference>
<feature type="binding site" evidence="15">
    <location>
        <position position="78"/>
    </location>
    <ligand>
        <name>Ca(2+)</name>
        <dbReference type="ChEBI" id="CHEBI:29108"/>
        <label>1</label>
    </ligand>
</feature>
<evidence type="ECO:0000256" key="16">
    <source>
        <dbReference type="PIRSR" id="PIRSR600823-4"/>
    </source>
</evidence>
<feature type="binding site" evidence="15">
    <location>
        <position position="249"/>
    </location>
    <ligand>
        <name>Ca(2+)</name>
        <dbReference type="ChEBI" id="CHEBI:29108"/>
        <label>2</label>
    </ligand>
</feature>
<keyword evidence="5 15" id="KW-0479">Metal-binding</keyword>
<keyword evidence="4 18" id="KW-0349">Heme</keyword>
<dbReference type="InterPro" id="IPR002016">
    <property type="entry name" value="Haem_peroxidase"/>
</dbReference>
<keyword evidence="3 18" id="KW-0575">Peroxidase</keyword>
<proteinExistence type="inferred from homology"/>
<keyword evidence="12 18" id="KW-0376">Hydrogen peroxide</keyword>
<evidence type="ECO:0000256" key="7">
    <source>
        <dbReference type="ARBA" id="ARBA00023002"/>
    </source>
</evidence>
<evidence type="ECO:0000256" key="8">
    <source>
        <dbReference type="ARBA" id="ARBA00023004"/>
    </source>
</evidence>
<reference evidence="21 22" key="2">
    <citation type="submission" date="2025-04" db="UniProtKB">
        <authorList>
            <consortium name="RefSeq"/>
        </authorList>
    </citation>
    <scope>IDENTIFICATION</scope>
    <source>
        <tissue evidence="21 22">Leaf</tissue>
    </source>
</reference>
<feature type="disulfide bond" evidence="17">
    <location>
        <begin position="37"/>
        <end position="117"/>
    </location>
</feature>
<dbReference type="InterPro" id="IPR019793">
    <property type="entry name" value="Peroxidases_heam-ligand_BS"/>
</dbReference>
<dbReference type="EC" id="1.11.1.7" evidence="18"/>
<dbReference type="GO" id="GO:0005576">
    <property type="term" value="C:extracellular region"/>
    <property type="evidence" value="ECO:0007669"/>
    <property type="project" value="UniProtKB-SubCell"/>
</dbReference>
<dbReference type="PANTHER" id="PTHR31388:SF270">
    <property type="entry name" value="PEROXIDASE 22-RELATED"/>
    <property type="match status" value="1"/>
</dbReference>
<keyword evidence="18" id="KW-0732">Signal</keyword>
<evidence type="ECO:0000256" key="15">
    <source>
        <dbReference type="PIRSR" id="PIRSR600823-3"/>
    </source>
</evidence>
<feature type="binding site" evidence="15">
    <location>
        <position position="76"/>
    </location>
    <ligand>
        <name>Ca(2+)</name>
        <dbReference type="ChEBI" id="CHEBI:29108"/>
        <label>1</label>
    </ligand>
</feature>
<organism evidence="22">
    <name type="scientific">Ananas comosus</name>
    <name type="common">Pineapple</name>
    <name type="synonym">Ananas ananas</name>
    <dbReference type="NCBI Taxonomy" id="4615"/>
    <lineage>
        <taxon>Eukaryota</taxon>
        <taxon>Viridiplantae</taxon>
        <taxon>Streptophyta</taxon>
        <taxon>Embryophyta</taxon>
        <taxon>Tracheophyta</taxon>
        <taxon>Spermatophyta</taxon>
        <taxon>Magnoliopsida</taxon>
        <taxon>Liliopsida</taxon>
        <taxon>Poales</taxon>
        <taxon>Bromeliaceae</taxon>
        <taxon>Bromelioideae</taxon>
        <taxon>Ananas</taxon>
    </lineage>
</organism>
<evidence type="ECO:0000256" key="6">
    <source>
        <dbReference type="ARBA" id="ARBA00022837"/>
    </source>
</evidence>
<keyword evidence="10" id="KW-0325">Glycoprotein</keyword>
<feature type="active site" description="Proton acceptor" evidence="13">
    <location>
        <position position="68"/>
    </location>
</feature>
<feature type="signal peptide" evidence="18">
    <location>
        <begin position="1"/>
        <end position="26"/>
    </location>
</feature>
<protein>
    <recommendedName>
        <fullName evidence="18">Peroxidase</fullName>
        <ecNumber evidence="18">1.11.1.7</ecNumber>
    </recommendedName>
</protein>
<evidence type="ECO:0000313" key="21">
    <source>
        <dbReference type="RefSeq" id="XP_020105297.1"/>
    </source>
</evidence>
<comment type="function">
    <text evidence="18">Removal of H(2)O(2), oxidation of toxic reductants, biosynthesis and degradation of lignin, suberization, auxin catabolism, response to environmental stresses such as wounding, pathogen attack and oxidative stress.</text>
</comment>
<keyword evidence="7 18" id="KW-0560">Oxidoreductase</keyword>
<dbReference type="Gene3D" id="1.10.520.10">
    <property type="match status" value="1"/>
</dbReference>
<evidence type="ECO:0000256" key="12">
    <source>
        <dbReference type="ARBA" id="ARBA00023324"/>
    </source>
</evidence>
<evidence type="ECO:0000259" key="19">
    <source>
        <dbReference type="PROSITE" id="PS50873"/>
    </source>
</evidence>
<evidence type="ECO:0000256" key="4">
    <source>
        <dbReference type="ARBA" id="ARBA00022617"/>
    </source>
</evidence>
<dbReference type="InterPro" id="IPR010255">
    <property type="entry name" value="Haem_peroxidase_sf"/>
</dbReference>
<dbReference type="GO" id="GO:0140825">
    <property type="term" value="F:lactoperoxidase activity"/>
    <property type="evidence" value="ECO:0007669"/>
    <property type="project" value="UniProtKB-EC"/>
</dbReference>
<keyword evidence="18" id="KW-0964">Secreted</keyword>
<dbReference type="RefSeq" id="XP_020105298.1">
    <property type="nucleotide sequence ID" value="XM_020249709.1"/>
</dbReference>
<comment type="subcellular location">
    <subcellularLocation>
        <location evidence="18">Secreted</location>
    </subcellularLocation>
</comment>
<dbReference type="CDD" id="cd00693">
    <property type="entry name" value="secretory_peroxidase"/>
    <property type="match status" value="1"/>
</dbReference>
<feature type="binding site" evidence="15">
    <location>
        <position position="72"/>
    </location>
    <ligand>
        <name>Ca(2+)</name>
        <dbReference type="ChEBI" id="CHEBI:29108"/>
        <label>1</label>
    </ligand>
</feature>
<dbReference type="GeneID" id="109721898"/>
<dbReference type="GO" id="GO:0006979">
    <property type="term" value="P:response to oxidative stress"/>
    <property type="evidence" value="ECO:0007669"/>
    <property type="project" value="UniProtKB-UniRule"/>
</dbReference>
<evidence type="ECO:0000256" key="18">
    <source>
        <dbReference type="RuleBase" id="RU362060"/>
    </source>
</evidence>
<feature type="site" description="Transition state stabilizer" evidence="16">
    <location>
        <position position="64"/>
    </location>
</feature>
<feature type="binding site" evidence="15">
    <location>
        <position position="195"/>
    </location>
    <ligand>
        <name>Ca(2+)</name>
        <dbReference type="ChEBI" id="CHEBI:29108"/>
        <label>2</label>
    </ligand>
</feature>
<feature type="binding site" description="axial binding residue" evidence="15">
    <location>
        <position position="194"/>
    </location>
    <ligand>
        <name>heme b</name>
        <dbReference type="ChEBI" id="CHEBI:60344"/>
    </ligand>
    <ligandPart>
        <name>Fe</name>
        <dbReference type="ChEBI" id="CHEBI:18248"/>
    </ligandPart>
</feature>
<sequence length="332" mass="35781">MSSYSSSISSTALVIFFVLLLRGIEAQLSSDFYDDTCPDVYDIVRNVIEQAHESDIRIYASLTRLQFHDCFVQGCDGSLLLDNSSTIVSEKNSPANKNSARGFPVVDAIKAALEDACPGVVSCADIIVLAAEASVELSGGPSWCVLLGRRDSTTANLTSSQNLPSPFDSLQTLRSKFSAVGLNDTDLVALSGAHTFGRAHCRFFSGRLYNFSGTGRPDPTLNGAYRVQLQQNCPQNANPNGLNNLDPTTPNIFDYYYFLNVENNRGLLQSDQELLSAAGAASTTAPIVNSFASDQSTFFCNFAASMINMGNISPLTGDQGEIRENCRVVNDS</sequence>
<dbReference type="FunFam" id="1.10.420.10:FF:000001">
    <property type="entry name" value="Peroxidase"/>
    <property type="match status" value="1"/>
</dbReference>
<comment type="cofactor">
    <cofactor evidence="15 18">
        <name>Ca(2+)</name>
        <dbReference type="ChEBI" id="CHEBI:29108"/>
    </cofactor>
    <text evidence="15 18">Binds 2 calcium ions per subunit.</text>
</comment>
<keyword evidence="6 15" id="KW-0106">Calcium</keyword>
<dbReference type="AlphaFoldDB" id="A0A6P5GH19"/>
<feature type="disulfide bond" evidence="17">
    <location>
        <begin position="123"/>
        <end position="326"/>
    </location>
</feature>
<keyword evidence="20" id="KW-1185">Reference proteome</keyword>
<reference evidence="20" key="1">
    <citation type="journal article" date="2015" name="Nat. Genet.">
        <title>The pineapple genome and the evolution of CAM photosynthesis.</title>
        <authorList>
            <person name="Ming R."/>
            <person name="VanBuren R."/>
            <person name="Wai C.M."/>
            <person name="Tang H."/>
            <person name="Schatz M.C."/>
            <person name="Bowers J.E."/>
            <person name="Lyons E."/>
            <person name="Wang M.L."/>
            <person name="Chen J."/>
            <person name="Biggers E."/>
            <person name="Zhang J."/>
            <person name="Huang L."/>
            <person name="Zhang L."/>
            <person name="Miao W."/>
            <person name="Zhang J."/>
            <person name="Ye Z."/>
            <person name="Miao C."/>
            <person name="Lin Z."/>
            <person name="Wang H."/>
            <person name="Zhou H."/>
            <person name="Yim W.C."/>
            <person name="Priest H.D."/>
            <person name="Zheng C."/>
            <person name="Woodhouse M."/>
            <person name="Edger P.P."/>
            <person name="Guyot R."/>
            <person name="Guo H.B."/>
            <person name="Guo H."/>
            <person name="Zheng G."/>
            <person name="Singh R."/>
            <person name="Sharma A."/>
            <person name="Min X."/>
            <person name="Zheng Y."/>
            <person name="Lee H."/>
            <person name="Gurtowski J."/>
            <person name="Sedlazeck F.J."/>
            <person name="Harkess A."/>
            <person name="McKain M.R."/>
            <person name="Liao Z."/>
            <person name="Fang J."/>
            <person name="Liu J."/>
            <person name="Zhang X."/>
            <person name="Zhang Q."/>
            <person name="Hu W."/>
            <person name="Qin Y."/>
            <person name="Wang K."/>
            <person name="Chen L.Y."/>
            <person name="Shirley N."/>
            <person name="Lin Y.R."/>
            <person name="Liu L.Y."/>
            <person name="Hernandez A.G."/>
            <person name="Wright C.L."/>
            <person name="Bulone V."/>
            <person name="Tuskan G.A."/>
            <person name="Heath K."/>
            <person name="Zee F."/>
            <person name="Moore P.H."/>
            <person name="Sunkar R."/>
            <person name="Leebens-Mack J.H."/>
            <person name="Mockler T."/>
            <person name="Bennetzen J.L."/>
            <person name="Freeling M."/>
            <person name="Sankoff D."/>
            <person name="Paterson A.H."/>
            <person name="Zhu X."/>
            <person name="Yang X."/>
            <person name="Smith J.A."/>
            <person name="Cushman J.C."/>
            <person name="Paull R.E."/>
            <person name="Yu Q."/>
        </authorList>
    </citation>
    <scope>NUCLEOTIDE SEQUENCE [LARGE SCALE GENOMIC DNA]</scope>
    <source>
        <strain evidence="20">cv. F153</strain>
    </source>
</reference>
<dbReference type="FunFam" id="1.10.520.10:FF:000009">
    <property type="entry name" value="Peroxidase"/>
    <property type="match status" value="1"/>
</dbReference>
<evidence type="ECO:0000256" key="1">
    <source>
        <dbReference type="ARBA" id="ARBA00000189"/>
    </source>
</evidence>
<dbReference type="PANTHER" id="PTHR31388">
    <property type="entry name" value="PEROXIDASE 72-RELATED"/>
    <property type="match status" value="1"/>
</dbReference>
<comment type="catalytic activity">
    <reaction evidence="1 18">
        <text>2 a phenolic donor + H2O2 = 2 a phenolic radical donor + 2 H2O</text>
        <dbReference type="Rhea" id="RHEA:56136"/>
        <dbReference type="ChEBI" id="CHEBI:15377"/>
        <dbReference type="ChEBI" id="CHEBI:16240"/>
        <dbReference type="ChEBI" id="CHEBI:139520"/>
        <dbReference type="ChEBI" id="CHEBI:139521"/>
        <dbReference type="EC" id="1.11.1.7"/>
    </reaction>
</comment>
<evidence type="ECO:0000256" key="3">
    <source>
        <dbReference type="ARBA" id="ARBA00022559"/>
    </source>
</evidence>
<dbReference type="OrthoDB" id="2113341at2759"/>
<feature type="binding site" evidence="15">
    <location>
        <position position="90"/>
    </location>
    <ligand>
        <name>Ca(2+)</name>
        <dbReference type="ChEBI" id="CHEBI:29108"/>
        <label>1</label>
    </ligand>
</feature>
<dbReference type="GO" id="GO:0046872">
    <property type="term" value="F:metal ion binding"/>
    <property type="evidence" value="ECO:0007669"/>
    <property type="project" value="UniProtKB-UniRule"/>
</dbReference>
<gene>
    <name evidence="21 22" type="primary">LOC109721898</name>
</gene>
<evidence type="ECO:0000256" key="13">
    <source>
        <dbReference type="PIRSR" id="PIRSR600823-1"/>
    </source>
</evidence>
<dbReference type="Pfam" id="PF00141">
    <property type="entry name" value="peroxidase"/>
    <property type="match status" value="1"/>
</dbReference>
<evidence type="ECO:0000256" key="10">
    <source>
        <dbReference type="ARBA" id="ARBA00023180"/>
    </source>
</evidence>
<keyword evidence="9 17" id="KW-1015">Disulfide bond</keyword>
<feature type="domain" description="Plant heme peroxidase family profile" evidence="19">
    <location>
        <begin position="27"/>
        <end position="330"/>
    </location>
</feature>
<dbReference type="InterPro" id="IPR033905">
    <property type="entry name" value="Secretory_peroxidase"/>
</dbReference>
<evidence type="ECO:0000313" key="22">
    <source>
        <dbReference type="RefSeq" id="XP_020105298.1"/>
    </source>
</evidence>
<evidence type="ECO:0000256" key="17">
    <source>
        <dbReference type="PIRSR" id="PIRSR600823-5"/>
    </source>
</evidence>